<feature type="region of interest" description="Disordered" evidence="1">
    <location>
        <begin position="26"/>
        <end position="45"/>
    </location>
</feature>
<gene>
    <name evidence="3" type="ORF">IZO911_LOCUS21306</name>
</gene>
<feature type="region of interest" description="Disordered" evidence="1">
    <location>
        <begin position="68"/>
        <end position="91"/>
    </location>
</feature>
<proteinExistence type="predicted"/>
<comment type="caution">
    <text evidence="3">The sequence shown here is derived from an EMBL/GenBank/DDBJ whole genome shotgun (WGS) entry which is preliminary data.</text>
</comment>
<feature type="chain" id="PRO_5032798117" description="Activin types I and II receptor domain-containing protein" evidence="2">
    <location>
        <begin position="21"/>
        <end position="204"/>
    </location>
</feature>
<dbReference type="EMBL" id="CAJNOE010000228">
    <property type="protein sequence ID" value="CAF1068947.1"/>
    <property type="molecule type" value="Genomic_DNA"/>
</dbReference>
<dbReference type="AlphaFoldDB" id="A0A814LUT2"/>
<evidence type="ECO:0000256" key="2">
    <source>
        <dbReference type="SAM" id="SignalP"/>
    </source>
</evidence>
<accession>A0A814LUT2</accession>
<protein>
    <recommendedName>
        <fullName evidence="5">Activin types I and II receptor domain-containing protein</fullName>
    </recommendedName>
</protein>
<evidence type="ECO:0000256" key="1">
    <source>
        <dbReference type="SAM" id="MobiDB-lite"/>
    </source>
</evidence>
<reference evidence="3" key="1">
    <citation type="submission" date="2021-02" db="EMBL/GenBank/DDBJ databases">
        <authorList>
            <person name="Nowell W R."/>
        </authorList>
    </citation>
    <scope>NUCLEOTIDE SEQUENCE</scope>
</reference>
<sequence length="204" mass="22305">MKNFIFLISIIFTLIGFIDLQSTSKTTPRLTTTARTTPRTTPRPGPSTCYACTNCPYPFTRNGPGFIDLQSTSKTTPRLTTTARTTPRTTPRPGPSTCYACTNCPYPFTRNGPGVTTVISQNGWCAKMSSNESPSSMTNRGADPLNTCASYGINGCRRRMVGAVETYLCCCHNSYCNTAVSISKSTIYIVSLSSIMIFLMKNIY</sequence>
<evidence type="ECO:0000313" key="3">
    <source>
        <dbReference type="EMBL" id="CAF1068947.1"/>
    </source>
</evidence>
<organism evidence="3 4">
    <name type="scientific">Adineta steineri</name>
    <dbReference type="NCBI Taxonomy" id="433720"/>
    <lineage>
        <taxon>Eukaryota</taxon>
        <taxon>Metazoa</taxon>
        <taxon>Spiralia</taxon>
        <taxon>Gnathifera</taxon>
        <taxon>Rotifera</taxon>
        <taxon>Eurotatoria</taxon>
        <taxon>Bdelloidea</taxon>
        <taxon>Adinetida</taxon>
        <taxon>Adinetidae</taxon>
        <taxon>Adineta</taxon>
    </lineage>
</organism>
<feature type="signal peptide" evidence="2">
    <location>
        <begin position="1"/>
        <end position="20"/>
    </location>
</feature>
<evidence type="ECO:0000313" key="4">
    <source>
        <dbReference type="Proteomes" id="UP000663860"/>
    </source>
</evidence>
<evidence type="ECO:0008006" key="5">
    <source>
        <dbReference type="Google" id="ProtNLM"/>
    </source>
</evidence>
<feature type="compositionally biased region" description="Low complexity" evidence="1">
    <location>
        <begin position="71"/>
        <end position="91"/>
    </location>
</feature>
<name>A0A814LUT2_9BILA</name>
<dbReference type="Proteomes" id="UP000663860">
    <property type="component" value="Unassembled WGS sequence"/>
</dbReference>
<keyword evidence="2" id="KW-0732">Signal</keyword>